<evidence type="ECO:0000313" key="5">
    <source>
        <dbReference type="EMBL" id="KFC80927.1"/>
    </source>
</evidence>
<protein>
    <submittedName>
        <fullName evidence="5">DeoR family deoxyribose operon repressor</fullName>
    </submittedName>
</protein>
<dbReference type="InterPro" id="IPR050313">
    <property type="entry name" value="Carb_Metab_HTH_regulators"/>
</dbReference>
<dbReference type="InterPro" id="IPR001034">
    <property type="entry name" value="DeoR_HTH"/>
</dbReference>
<evidence type="ECO:0000313" key="6">
    <source>
        <dbReference type="Proteomes" id="UP000028640"/>
    </source>
</evidence>
<dbReference type="Pfam" id="PF08220">
    <property type="entry name" value="HTH_DeoR"/>
    <property type="match status" value="1"/>
</dbReference>
<dbReference type="PROSITE" id="PS00894">
    <property type="entry name" value="HTH_DEOR_1"/>
    <property type="match status" value="1"/>
</dbReference>
<dbReference type="PROSITE" id="PS51000">
    <property type="entry name" value="HTH_DEOR_2"/>
    <property type="match status" value="1"/>
</dbReference>
<name>A0A085GB32_EWIA3</name>
<organism evidence="5 6">
    <name type="scientific">Ewingella americana (strain ATCC 33852 / DSM 4580 / CCUG 14506 / JCM 5911 / LMG 7869 / NCTC 12157 / CDC 1468-78)</name>
    <dbReference type="NCBI Taxonomy" id="910964"/>
    <lineage>
        <taxon>Bacteria</taxon>
        <taxon>Pseudomonadati</taxon>
        <taxon>Pseudomonadota</taxon>
        <taxon>Gammaproteobacteria</taxon>
        <taxon>Enterobacterales</taxon>
        <taxon>Yersiniaceae</taxon>
        <taxon>Ewingella</taxon>
    </lineage>
</organism>
<dbReference type="GO" id="GO:0003700">
    <property type="term" value="F:DNA-binding transcription factor activity"/>
    <property type="evidence" value="ECO:0007669"/>
    <property type="project" value="InterPro"/>
</dbReference>
<dbReference type="InterPro" id="IPR014036">
    <property type="entry name" value="DeoR-like_C"/>
</dbReference>
<evidence type="ECO:0000256" key="3">
    <source>
        <dbReference type="ARBA" id="ARBA00023163"/>
    </source>
</evidence>
<feature type="domain" description="HTH deoR-type" evidence="4">
    <location>
        <begin position="19"/>
        <end position="71"/>
    </location>
</feature>
<dbReference type="EMBL" id="JMPJ01000053">
    <property type="protein sequence ID" value="KFC80927.1"/>
    <property type="molecule type" value="Genomic_DNA"/>
</dbReference>
<keyword evidence="6" id="KW-1185">Reference proteome</keyword>
<reference evidence="5 6" key="1">
    <citation type="submission" date="2014-05" db="EMBL/GenBank/DDBJ databases">
        <title>ATOL: Assembling a taxonomically balanced genome-scale reconstruction of the evolutionary history of the Enterobacteriaceae.</title>
        <authorList>
            <person name="Plunkett G.III."/>
            <person name="Neeno-Eckwall E.C."/>
            <person name="Glasner J.D."/>
            <person name="Perna N.T."/>
        </authorList>
    </citation>
    <scope>NUCLEOTIDE SEQUENCE [LARGE SCALE GENOMIC DNA]</scope>
    <source>
        <strain evidence="5 6">ATCC 33852</strain>
    </source>
</reference>
<dbReference type="SMART" id="SM00420">
    <property type="entry name" value="HTH_DEOR"/>
    <property type="match status" value="1"/>
</dbReference>
<dbReference type="GO" id="GO:0003677">
    <property type="term" value="F:DNA binding"/>
    <property type="evidence" value="ECO:0007669"/>
    <property type="project" value="UniProtKB-KW"/>
</dbReference>
<dbReference type="AlphaFoldDB" id="A0A085GB32"/>
<dbReference type="Pfam" id="PF00455">
    <property type="entry name" value="DeoRC"/>
    <property type="match status" value="1"/>
</dbReference>
<evidence type="ECO:0000259" key="4">
    <source>
        <dbReference type="PROSITE" id="PS51000"/>
    </source>
</evidence>
<comment type="caution">
    <text evidence="5">The sequence shown here is derived from an EMBL/GenBank/DDBJ whole genome shotgun (WGS) entry which is preliminary data.</text>
</comment>
<dbReference type="NCBIfam" id="NF007961">
    <property type="entry name" value="PRK10681.1"/>
    <property type="match status" value="1"/>
</dbReference>
<keyword evidence="3" id="KW-0804">Transcription</keyword>
<dbReference type="SMART" id="SM01134">
    <property type="entry name" value="DeoRC"/>
    <property type="match status" value="1"/>
</dbReference>
<keyword evidence="1" id="KW-0805">Transcription regulation</keyword>
<dbReference type="SUPFAM" id="SSF100950">
    <property type="entry name" value="NagB/RpiA/CoA transferase-like"/>
    <property type="match status" value="1"/>
</dbReference>
<evidence type="ECO:0000256" key="1">
    <source>
        <dbReference type="ARBA" id="ARBA00023015"/>
    </source>
</evidence>
<gene>
    <name evidence="5" type="ORF">GEAM_2249</name>
</gene>
<dbReference type="InterPro" id="IPR018356">
    <property type="entry name" value="Tscrpt_reg_HTH_DeoR_CS"/>
</dbReference>
<sequence length="268" mass="29910">MAASLSRGKNKNNIMENKREDRIHRLLLALKKADKIHLKDAAQLLDVSEMTIRRDLNSAPAPVILLGGYIVVDPKNSSATHYFVSEQKMRQVEEKRRLGALAAAFVEDDDTVFFDCGTTTPYIIESIPEERVFTAVCYSLNTFLALQEKPHCEVILCGGVFKPSNSIYTPIGRSNELDYIRPNKAFISAAGVSIQHGVSCFNFDELLMKHQAMERSEQNILVADSSKFDRVRPAAIAPLARFNMLITDALPSQAFIDFCLDADVELVV</sequence>
<proteinExistence type="predicted"/>
<evidence type="ECO:0000256" key="2">
    <source>
        <dbReference type="ARBA" id="ARBA00023125"/>
    </source>
</evidence>
<dbReference type="PANTHER" id="PTHR30363:SF8">
    <property type="entry name" value="DEOXYRIBOSE OPERON REPRESSOR"/>
    <property type="match status" value="1"/>
</dbReference>
<accession>A0A085GB32</accession>
<keyword evidence="2" id="KW-0238">DNA-binding</keyword>
<dbReference type="InterPro" id="IPR037171">
    <property type="entry name" value="NagB/RpiA_transferase-like"/>
</dbReference>
<dbReference type="eggNOG" id="COG1349">
    <property type="taxonomic scope" value="Bacteria"/>
</dbReference>
<dbReference type="STRING" id="910964.GEAM_2249"/>
<dbReference type="PANTHER" id="PTHR30363">
    <property type="entry name" value="HTH-TYPE TRANSCRIPTIONAL REGULATOR SRLR-RELATED"/>
    <property type="match status" value="1"/>
</dbReference>
<dbReference type="Proteomes" id="UP000028640">
    <property type="component" value="Unassembled WGS sequence"/>
</dbReference>